<protein>
    <submittedName>
        <fullName evidence="2">Quinone oxidoreductase</fullName>
    </submittedName>
</protein>
<evidence type="ECO:0000259" key="1">
    <source>
        <dbReference type="SMART" id="SM00829"/>
    </source>
</evidence>
<dbReference type="CDD" id="cd08267">
    <property type="entry name" value="MDR1"/>
    <property type="match status" value="1"/>
</dbReference>
<dbReference type="Pfam" id="PF08240">
    <property type="entry name" value="ADH_N"/>
    <property type="match status" value="1"/>
</dbReference>
<dbReference type="SMART" id="SM00829">
    <property type="entry name" value="PKS_ER"/>
    <property type="match status" value="1"/>
</dbReference>
<comment type="caution">
    <text evidence="2">The sequence shown here is derived from an EMBL/GenBank/DDBJ whole genome shotgun (WGS) entry which is preliminary data.</text>
</comment>
<dbReference type="EMBL" id="JACAZH010000021">
    <property type="protein sequence ID" value="KAF7344510.1"/>
    <property type="molecule type" value="Genomic_DNA"/>
</dbReference>
<dbReference type="InterPro" id="IPR020843">
    <property type="entry name" value="ER"/>
</dbReference>
<dbReference type="Gene3D" id="3.90.180.10">
    <property type="entry name" value="Medium-chain alcohol dehydrogenases, catalytic domain"/>
    <property type="match status" value="1"/>
</dbReference>
<sequence>MELRTGIPIPTKLAKGHVLVKVKAIALNPFIWKMLASLPNFVAGRPHIVQELDHAGIIVDANGTEFRNGDLVFGAMYGVMAEYVVVPAARLVLQPPNVTPVEAAGFPVVLRTAKQAIANLKLKSGQTVFINGGSSGVGLSAIQIAKSMGCTVVATASARNEQLLLSLGVDEFIDYTRAPLVEQLRKRTSKFHGMFDAVGLPDATMYRHCASYLAPGGVYISAGGFPMTGKAFWGTLRLIFEGNMRPAWLGGVPRKFGMVTCPEERKDFEEMLSLIASGAVKPIVDSVHSFDRAGVMAAYDRLMTNRAVGKVVIEVGEKSPQPCLHFPNPLPPYDLDAISAVEDALVFPSFTAETAWELGNSLRSRLLEFPKPTVINITLANSNQLLFHAVAGSGTYPDNDQWVARKRATVLRWGHSTWYMHNKFSRGHEEEFATKYMLGESAGQYAIHGGGFPVRVKGVEGIVGVIVVSGLAQEWDHQVIVETVEKYLKDKSTL</sequence>
<accession>A0A8H6XQI5</accession>
<dbReference type="InterPro" id="IPR010371">
    <property type="entry name" value="YBR137W-like"/>
</dbReference>
<dbReference type="InterPro" id="IPR036291">
    <property type="entry name" value="NAD(P)-bd_dom_sf"/>
</dbReference>
<dbReference type="SUPFAM" id="SSF50129">
    <property type="entry name" value="GroES-like"/>
    <property type="match status" value="1"/>
</dbReference>
<dbReference type="Gene3D" id="3.30.450.150">
    <property type="entry name" value="Haem-degrading domain"/>
    <property type="match status" value="1"/>
</dbReference>
<dbReference type="InterPro" id="IPR013154">
    <property type="entry name" value="ADH-like_N"/>
</dbReference>
<dbReference type="PANTHER" id="PTHR28255">
    <property type="match status" value="1"/>
</dbReference>
<dbReference type="Gene3D" id="3.40.50.720">
    <property type="entry name" value="NAD(P)-binding Rossmann-like Domain"/>
    <property type="match status" value="1"/>
</dbReference>
<evidence type="ECO:0000313" key="3">
    <source>
        <dbReference type="Proteomes" id="UP000623467"/>
    </source>
</evidence>
<dbReference type="AlphaFoldDB" id="A0A8H6XQI5"/>
<feature type="domain" description="Enoyl reductase (ER)" evidence="1">
    <location>
        <begin position="6"/>
        <end position="313"/>
    </location>
</feature>
<dbReference type="InterPro" id="IPR038084">
    <property type="entry name" value="PduO/GlcC-like_sf"/>
</dbReference>
<dbReference type="Pfam" id="PF13602">
    <property type="entry name" value="ADH_zinc_N_2"/>
    <property type="match status" value="1"/>
</dbReference>
<dbReference type="PANTHER" id="PTHR28255:SF1">
    <property type="entry name" value="UPF0303 PROTEIN YBR137W"/>
    <property type="match status" value="1"/>
</dbReference>
<organism evidence="2 3">
    <name type="scientific">Mycena sanguinolenta</name>
    <dbReference type="NCBI Taxonomy" id="230812"/>
    <lineage>
        <taxon>Eukaryota</taxon>
        <taxon>Fungi</taxon>
        <taxon>Dikarya</taxon>
        <taxon>Basidiomycota</taxon>
        <taxon>Agaricomycotina</taxon>
        <taxon>Agaricomycetes</taxon>
        <taxon>Agaricomycetidae</taxon>
        <taxon>Agaricales</taxon>
        <taxon>Marasmiineae</taxon>
        <taxon>Mycenaceae</taxon>
        <taxon>Mycena</taxon>
    </lineage>
</organism>
<dbReference type="GO" id="GO:0016491">
    <property type="term" value="F:oxidoreductase activity"/>
    <property type="evidence" value="ECO:0007669"/>
    <property type="project" value="InterPro"/>
</dbReference>
<dbReference type="Proteomes" id="UP000623467">
    <property type="component" value="Unassembled WGS sequence"/>
</dbReference>
<name>A0A8H6XQI5_9AGAR</name>
<gene>
    <name evidence="2" type="ORF">MSAN_01932900</name>
</gene>
<keyword evidence="3" id="KW-1185">Reference proteome</keyword>
<dbReference type="Pfam" id="PF03928">
    <property type="entry name" value="HbpS-like"/>
    <property type="match status" value="1"/>
</dbReference>
<dbReference type="SUPFAM" id="SSF51735">
    <property type="entry name" value="NAD(P)-binding Rossmann-fold domains"/>
    <property type="match status" value="1"/>
</dbReference>
<evidence type="ECO:0000313" key="2">
    <source>
        <dbReference type="EMBL" id="KAF7344510.1"/>
    </source>
</evidence>
<dbReference type="GO" id="GO:0072380">
    <property type="term" value="C:TRC complex"/>
    <property type="evidence" value="ECO:0007669"/>
    <property type="project" value="TreeGrafter"/>
</dbReference>
<dbReference type="GO" id="GO:0006620">
    <property type="term" value="P:post-translational protein targeting to endoplasmic reticulum membrane"/>
    <property type="evidence" value="ECO:0007669"/>
    <property type="project" value="TreeGrafter"/>
</dbReference>
<dbReference type="OrthoDB" id="3509362at2759"/>
<dbReference type="InterPro" id="IPR011032">
    <property type="entry name" value="GroES-like_sf"/>
</dbReference>
<dbReference type="SUPFAM" id="SSF143744">
    <property type="entry name" value="GlcG-like"/>
    <property type="match status" value="1"/>
</dbReference>
<proteinExistence type="predicted"/>
<dbReference type="InterPro" id="IPR005624">
    <property type="entry name" value="PduO/GlcC-like"/>
</dbReference>
<reference evidence="2" key="1">
    <citation type="submission" date="2020-05" db="EMBL/GenBank/DDBJ databases">
        <title>Mycena genomes resolve the evolution of fungal bioluminescence.</title>
        <authorList>
            <person name="Tsai I.J."/>
        </authorList>
    </citation>
    <scope>NUCLEOTIDE SEQUENCE</scope>
    <source>
        <strain evidence="2">160909Yilan</strain>
    </source>
</reference>